<dbReference type="InterPro" id="IPR050079">
    <property type="entry name" value="DEAD_box_RNA_helicase"/>
</dbReference>
<protein>
    <submittedName>
        <fullName evidence="11">DEAD/DEAH box helicase</fullName>
        <ecNumber evidence="11">3.6.4.-</ecNumber>
    </submittedName>
</protein>
<sequence length="429" mass="47133">MTFRNLGLSTDLLRAVADSGYTEPTPIQQQAIPAILQGQDVFASAQTGTGKTAGFTLPLLQLLGTTNPKGGHRTPRALILTPTRELADQVNDSVKTYGKYLSLRSAVVYGGVGIVPQIQMLRRGIDILVATPGRLLDHVGQKTVDLSHVEILVLDECDRMLDMGFIHDIRKILAQLPSSRQTLMFSATFSLPIQQLAKTLLKFPTQIEVAPRNTAASQVEQVVHPVDSQRKRELLSYMIGFHNWQQVLVFTRTKHGANCLAEQLAQDGLKSAAIHGNKSQAARTRALLDFKRGKVRVLVATDVASRGLDIDQLPFVVNFELPDVPEDYVHRIGRTGRAGNAGRAVSLVCEDEYPLLKDIERLLNQTLISSVIPGYEPASIVQSKANQPTPKRGNQRRSKRVKSQTPSTPTRTQKPAKAGTPARKRLRTA</sequence>
<feature type="compositionally biased region" description="Basic residues" evidence="7">
    <location>
        <begin position="393"/>
        <end position="402"/>
    </location>
</feature>
<dbReference type="EC" id="3.6.4.-" evidence="11"/>
<evidence type="ECO:0000313" key="11">
    <source>
        <dbReference type="EMBL" id="MFB2896719.1"/>
    </source>
</evidence>
<dbReference type="PROSITE" id="PS51195">
    <property type="entry name" value="Q_MOTIF"/>
    <property type="match status" value="1"/>
</dbReference>
<dbReference type="Gene3D" id="3.40.50.300">
    <property type="entry name" value="P-loop containing nucleotide triphosphate hydrolases"/>
    <property type="match status" value="2"/>
</dbReference>
<dbReference type="SUPFAM" id="SSF52540">
    <property type="entry name" value="P-loop containing nucleoside triphosphate hydrolases"/>
    <property type="match status" value="1"/>
</dbReference>
<dbReference type="InterPro" id="IPR001650">
    <property type="entry name" value="Helicase_C-like"/>
</dbReference>
<feature type="domain" description="DEAD-box RNA helicase Q" evidence="10">
    <location>
        <begin position="1"/>
        <end position="29"/>
    </location>
</feature>
<evidence type="ECO:0000259" key="9">
    <source>
        <dbReference type="PROSITE" id="PS51194"/>
    </source>
</evidence>
<dbReference type="Pfam" id="PF00270">
    <property type="entry name" value="DEAD"/>
    <property type="match status" value="1"/>
</dbReference>
<feature type="domain" description="Helicase C-terminal" evidence="9">
    <location>
        <begin position="218"/>
        <end position="380"/>
    </location>
</feature>
<evidence type="ECO:0000313" key="12">
    <source>
        <dbReference type="Proteomes" id="UP001576784"/>
    </source>
</evidence>
<evidence type="ECO:0000256" key="5">
    <source>
        <dbReference type="ARBA" id="ARBA00038437"/>
    </source>
</evidence>
<dbReference type="EMBL" id="JBHFNR010000211">
    <property type="protein sequence ID" value="MFB2896719.1"/>
    <property type="molecule type" value="Genomic_DNA"/>
</dbReference>
<dbReference type="SMART" id="SM00487">
    <property type="entry name" value="DEXDc"/>
    <property type="match status" value="1"/>
</dbReference>
<accession>A0ABV4Y0P3</accession>
<keyword evidence="12" id="KW-1185">Reference proteome</keyword>
<organism evidence="11 12">
    <name type="scientific">Floridaenema flaviceps BLCC-F50</name>
    <dbReference type="NCBI Taxonomy" id="3153642"/>
    <lineage>
        <taxon>Bacteria</taxon>
        <taxon>Bacillati</taxon>
        <taxon>Cyanobacteriota</taxon>
        <taxon>Cyanophyceae</taxon>
        <taxon>Oscillatoriophycideae</taxon>
        <taxon>Aerosakkonematales</taxon>
        <taxon>Aerosakkonemataceae</taxon>
        <taxon>Floridanema</taxon>
        <taxon>Floridanema flaviceps</taxon>
    </lineage>
</organism>
<reference evidence="11 12" key="1">
    <citation type="submission" date="2024-09" db="EMBL/GenBank/DDBJ databases">
        <title>Floridaenema gen nov. (Aerosakkonemataceae, Aerosakkonematales ord. nov., Cyanobacteria) from benthic tropical and subtropical fresh waters, with the description of four new species.</title>
        <authorList>
            <person name="Moretto J.A."/>
            <person name="Berthold D.E."/>
            <person name="Lefler F.W."/>
            <person name="Huang I.-S."/>
            <person name="Laughinghouse H. IV."/>
        </authorList>
    </citation>
    <scope>NUCLEOTIDE SEQUENCE [LARGE SCALE GENOMIC DNA]</scope>
    <source>
        <strain evidence="11 12">BLCC-F50</strain>
    </source>
</reference>
<evidence type="ECO:0000256" key="6">
    <source>
        <dbReference type="PROSITE-ProRule" id="PRU00552"/>
    </source>
</evidence>
<evidence type="ECO:0000259" key="8">
    <source>
        <dbReference type="PROSITE" id="PS51192"/>
    </source>
</evidence>
<dbReference type="PANTHER" id="PTHR47959:SF13">
    <property type="entry name" value="ATP-DEPENDENT RNA HELICASE RHLE"/>
    <property type="match status" value="1"/>
</dbReference>
<dbReference type="CDD" id="cd00268">
    <property type="entry name" value="DEADc"/>
    <property type="match status" value="1"/>
</dbReference>
<feature type="domain" description="Helicase ATP-binding" evidence="8">
    <location>
        <begin position="32"/>
        <end position="207"/>
    </location>
</feature>
<dbReference type="InterPro" id="IPR014001">
    <property type="entry name" value="Helicase_ATP-bd"/>
</dbReference>
<dbReference type="PROSITE" id="PS51194">
    <property type="entry name" value="HELICASE_CTER"/>
    <property type="match status" value="1"/>
</dbReference>
<dbReference type="Pfam" id="PF00271">
    <property type="entry name" value="Helicase_C"/>
    <property type="match status" value="1"/>
</dbReference>
<keyword evidence="1" id="KW-0547">Nucleotide-binding</keyword>
<evidence type="ECO:0000256" key="1">
    <source>
        <dbReference type="ARBA" id="ARBA00022741"/>
    </source>
</evidence>
<dbReference type="Proteomes" id="UP001576784">
    <property type="component" value="Unassembled WGS sequence"/>
</dbReference>
<feature type="short sequence motif" description="Q motif" evidence="6">
    <location>
        <begin position="1"/>
        <end position="29"/>
    </location>
</feature>
<dbReference type="PANTHER" id="PTHR47959">
    <property type="entry name" value="ATP-DEPENDENT RNA HELICASE RHLE-RELATED"/>
    <property type="match status" value="1"/>
</dbReference>
<evidence type="ECO:0000259" key="10">
    <source>
        <dbReference type="PROSITE" id="PS51195"/>
    </source>
</evidence>
<dbReference type="GO" id="GO:0016787">
    <property type="term" value="F:hydrolase activity"/>
    <property type="evidence" value="ECO:0007669"/>
    <property type="project" value="UniProtKB-KW"/>
</dbReference>
<keyword evidence="4" id="KW-0067">ATP-binding</keyword>
<comment type="caution">
    <text evidence="11">The sequence shown here is derived from an EMBL/GenBank/DDBJ whole genome shotgun (WGS) entry which is preliminary data.</text>
</comment>
<evidence type="ECO:0000256" key="3">
    <source>
        <dbReference type="ARBA" id="ARBA00022806"/>
    </source>
</evidence>
<keyword evidence="3 11" id="KW-0347">Helicase</keyword>
<dbReference type="InterPro" id="IPR011545">
    <property type="entry name" value="DEAD/DEAH_box_helicase_dom"/>
</dbReference>
<dbReference type="InterPro" id="IPR014014">
    <property type="entry name" value="RNA_helicase_DEAD_Q_motif"/>
</dbReference>
<dbReference type="CDD" id="cd18787">
    <property type="entry name" value="SF2_C_DEAD"/>
    <property type="match status" value="1"/>
</dbReference>
<dbReference type="InterPro" id="IPR027417">
    <property type="entry name" value="P-loop_NTPase"/>
</dbReference>
<feature type="compositionally biased region" description="Polar residues" evidence="7">
    <location>
        <begin position="380"/>
        <end position="389"/>
    </location>
</feature>
<dbReference type="InterPro" id="IPR044742">
    <property type="entry name" value="DEAD/DEAH_RhlB"/>
</dbReference>
<dbReference type="PROSITE" id="PS51192">
    <property type="entry name" value="HELICASE_ATP_BIND_1"/>
    <property type="match status" value="1"/>
</dbReference>
<gene>
    <name evidence="11" type="ORF">ACE1CI_27730</name>
</gene>
<dbReference type="SMART" id="SM00490">
    <property type="entry name" value="HELICc"/>
    <property type="match status" value="1"/>
</dbReference>
<feature type="region of interest" description="Disordered" evidence="7">
    <location>
        <begin position="379"/>
        <end position="429"/>
    </location>
</feature>
<keyword evidence="2 11" id="KW-0378">Hydrolase</keyword>
<evidence type="ECO:0000256" key="2">
    <source>
        <dbReference type="ARBA" id="ARBA00022801"/>
    </source>
</evidence>
<feature type="compositionally biased region" description="Polar residues" evidence="7">
    <location>
        <begin position="403"/>
        <end position="413"/>
    </location>
</feature>
<dbReference type="GO" id="GO:0004386">
    <property type="term" value="F:helicase activity"/>
    <property type="evidence" value="ECO:0007669"/>
    <property type="project" value="UniProtKB-KW"/>
</dbReference>
<name>A0ABV4Y0P3_9CYAN</name>
<comment type="similarity">
    <text evidence="5">Belongs to the DEAD box helicase family.</text>
</comment>
<evidence type="ECO:0000256" key="4">
    <source>
        <dbReference type="ARBA" id="ARBA00022840"/>
    </source>
</evidence>
<evidence type="ECO:0000256" key="7">
    <source>
        <dbReference type="SAM" id="MobiDB-lite"/>
    </source>
</evidence>
<dbReference type="RefSeq" id="WP_413266342.1">
    <property type="nucleotide sequence ID" value="NZ_JBHFNR010000211.1"/>
</dbReference>
<proteinExistence type="inferred from homology"/>